<evidence type="ECO:0000313" key="1">
    <source>
        <dbReference type="EMBL" id="KAI4346339.1"/>
    </source>
</evidence>
<evidence type="ECO:0000313" key="2">
    <source>
        <dbReference type="Proteomes" id="UP000828941"/>
    </source>
</evidence>
<organism evidence="1 2">
    <name type="scientific">Bauhinia variegata</name>
    <name type="common">Purple orchid tree</name>
    <name type="synonym">Phanera variegata</name>
    <dbReference type="NCBI Taxonomy" id="167791"/>
    <lineage>
        <taxon>Eukaryota</taxon>
        <taxon>Viridiplantae</taxon>
        <taxon>Streptophyta</taxon>
        <taxon>Embryophyta</taxon>
        <taxon>Tracheophyta</taxon>
        <taxon>Spermatophyta</taxon>
        <taxon>Magnoliopsida</taxon>
        <taxon>eudicotyledons</taxon>
        <taxon>Gunneridae</taxon>
        <taxon>Pentapetalae</taxon>
        <taxon>rosids</taxon>
        <taxon>fabids</taxon>
        <taxon>Fabales</taxon>
        <taxon>Fabaceae</taxon>
        <taxon>Cercidoideae</taxon>
        <taxon>Cercideae</taxon>
        <taxon>Bauhiniinae</taxon>
        <taxon>Bauhinia</taxon>
    </lineage>
</organism>
<dbReference type="Proteomes" id="UP000828941">
    <property type="component" value="Chromosome 4"/>
</dbReference>
<protein>
    <submittedName>
        <fullName evidence="1">Uncharacterized protein</fullName>
    </submittedName>
</protein>
<name>A0ACB9PEF0_BAUVA</name>
<comment type="caution">
    <text evidence="1">The sequence shown here is derived from an EMBL/GenBank/DDBJ whole genome shotgun (WGS) entry which is preliminary data.</text>
</comment>
<keyword evidence="2" id="KW-1185">Reference proteome</keyword>
<sequence length="96" mass="11175">MHIWPSVSIREKFKYAYLNKLEWNLQKMKREKEREKQKQKQSSLNDKLLANQNDSQADEAPKQEDSGGIVAFCNDFLLVLSCCYCCFCCGACVEEK</sequence>
<proteinExistence type="predicted"/>
<gene>
    <name evidence="1" type="ORF">L6164_007244</name>
</gene>
<dbReference type="EMBL" id="CM039429">
    <property type="protein sequence ID" value="KAI4346339.1"/>
    <property type="molecule type" value="Genomic_DNA"/>
</dbReference>
<reference evidence="1 2" key="1">
    <citation type="journal article" date="2022" name="DNA Res.">
        <title>Chromosomal-level genome assembly of the orchid tree Bauhinia variegata (Leguminosae; Cercidoideae) supports the allotetraploid origin hypothesis of Bauhinia.</title>
        <authorList>
            <person name="Zhong Y."/>
            <person name="Chen Y."/>
            <person name="Zheng D."/>
            <person name="Pang J."/>
            <person name="Liu Y."/>
            <person name="Luo S."/>
            <person name="Meng S."/>
            <person name="Qian L."/>
            <person name="Wei D."/>
            <person name="Dai S."/>
            <person name="Zhou R."/>
        </authorList>
    </citation>
    <scope>NUCLEOTIDE SEQUENCE [LARGE SCALE GENOMIC DNA]</scope>
    <source>
        <strain evidence="1">BV-YZ2020</strain>
    </source>
</reference>
<accession>A0ACB9PEF0</accession>